<comment type="caution">
    <text evidence="1">The sequence shown here is derived from an EMBL/GenBank/DDBJ whole genome shotgun (WGS) entry which is preliminary data.</text>
</comment>
<evidence type="ECO:0000313" key="1">
    <source>
        <dbReference type="EMBL" id="KRY25201.1"/>
    </source>
</evidence>
<name>A0A0V1AK17_TRIBR</name>
<protein>
    <submittedName>
        <fullName evidence="1">Uncharacterized protein</fullName>
    </submittedName>
</protein>
<dbReference type="EMBL" id="JYDI01002483">
    <property type="protein sequence ID" value="KRY25201.1"/>
    <property type="molecule type" value="Genomic_DNA"/>
</dbReference>
<dbReference type="Proteomes" id="UP000054653">
    <property type="component" value="Unassembled WGS sequence"/>
</dbReference>
<evidence type="ECO:0000313" key="2">
    <source>
        <dbReference type="Proteomes" id="UP000054653"/>
    </source>
</evidence>
<dbReference type="AlphaFoldDB" id="A0A0V1AK17"/>
<reference evidence="1 2" key="1">
    <citation type="submission" date="2015-01" db="EMBL/GenBank/DDBJ databases">
        <title>Evolution of Trichinella species and genotypes.</title>
        <authorList>
            <person name="Korhonen P.K."/>
            <person name="Edoardo P."/>
            <person name="Giuseppe L.R."/>
            <person name="Gasser R.B."/>
        </authorList>
    </citation>
    <scope>NUCLEOTIDE SEQUENCE [LARGE SCALE GENOMIC DNA]</scope>
    <source>
        <strain evidence="1">ISS120</strain>
    </source>
</reference>
<organism evidence="1 2">
    <name type="scientific">Trichinella britovi</name>
    <name type="common">Parasitic roundworm</name>
    <dbReference type="NCBI Taxonomy" id="45882"/>
    <lineage>
        <taxon>Eukaryota</taxon>
        <taxon>Metazoa</taxon>
        <taxon>Ecdysozoa</taxon>
        <taxon>Nematoda</taxon>
        <taxon>Enoplea</taxon>
        <taxon>Dorylaimia</taxon>
        <taxon>Trichinellida</taxon>
        <taxon>Trichinellidae</taxon>
        <taxon>Trichinella</taxon>
    </lineage>
</organism>
<gene>
    <name evidence="1" type="ORF">T03_14609</name>
</gene>
<sequence length="44" mass="5213">MNILNVIDTSEEIETVCKDWQRFNEIFFIIHSSVSQVELRWANG</sequence>
<keyword evidence="2" id="KW-1185">Reference proteome</keyword>
<accession>A0A0V1AK17</accession>
<proteinExistence type="predicted"/>